<dbReference type="GO" id="GO:0042956">
    <property type="term" value="P:maltodextrin transmembrane transport"/>
    <property type="evidence" value="ECO:0007669"/>
    <property type="project" value="TreeGrafter"/>
</dbReference>
<feature type="region of interest" description="Disordered" evidence="4">
    <location>
        <begin position="23"/>
        <end position="64"/>
    </location>
</feature>
<evidence type="ECO:0000256" key="3">
    <source>
        <dbReference type="ARBA" id="ARBA00022729"/>
    </source>
</evidence>
<dbReference type="SUPFAM" id="SSF53850">
    <property type="entry name" value="Periplasmic binding protein-like II"/>
    <property type="match status" value="1"/>
</dbReference>
<evidence type="ECO:0000313" key="7">
    <source>
        <dbReference type="Proteomes" id="UP000515789"/>
    </source>
</evidence>
<evidence type="ECO:0000313" key="6">
    <source>
        <dbReference type="EMBL" id="QMW79093.1"/>
    </source>
</evidence>
<keyword evidence="3 5" id="KW-0732">Signal</keyword>
<dbReference type="Pfam" id="PF13416">
    <property type="entry name" value="SBP_bac_8"/>
    <property type="match status" value="1"/>
</dbReference>
<dbReference type="GO" id="GO:0055052">
    <property type="term" value="C:ATP-binding cassette (ABC) transporter complex, substrate-binding subunit-containing"/>
    <property type="evidence" value="ECO:0007669"/>
    <property type="project" value="TreeGrafter"/>
</dbReference>
<gene>
    <name evidence="6" type="ORF">E5259_16645</name>
</gene>
<sequence>MKRKAIASIMALTLTAAALAGCGSESSEKSEGGGGGVKSSQENEAPEQGEEASADVNDDGTVNNPEAVAVDKDKLVFWSLFSGGDGEFMDKMISEYNESSPKKQVQSIMLVWADYYTKLQTAVAAGKGPDIGVSHASSLPELVEQGVVEPLDDYLDELGVDLSTMYSETSMESVTFDGSIYAVPLDTHAEIMYFNKDILEQAGVALNDKGQLDIASEDDFYAVCDKIKAVIPEGGSVISLTNNGDDPYRVWWASYFQMGGTPLVNEDGSEVTMDKDTAVKAAEFVKSLYDKGYVAEGIDDHQQFFQSGKAGIYIGGTWGTGALEKTENLNFSAMPYPQMFDKNACWADSHTLILPTKKDRSGEDSKAAVEFMVSASEKGGLTWAGSGQIPASNAVRESQEYLDMPYRSSYMEALETAVLPSKVSTFNAMKSGMIDSLNTLWSGDTDAEEAVDMLYDELDTNLP</sequence>
<proteinExistence type="inferred from homology"/>
<dbReference type="EMBL" id="CP039126">
    <property type="protein sequence ID" value="QMW79093.1"/>
    <property type="molecule type" value="Genomic_DNA"/>
</dbReference>
<name>A0A7G5MWV0_9FIRM</name>
<dbReference type="CDD" id="cd14748">
    <property type="entry name" value="PBP2_UgpB"/>
    <property type="match status" value="1"/>
</dbReference>
<organism evidence="6 7">
    <name type="scientific">Blautia producta</name>
    <dbReference type="NCBI Taxonomy" id="33035"/>
    <lineage>
        <taxon>Bacteria</taxon>
        <taxon>Bacillati</taxon>
        <taxon>Bacillota</taxon>
        <taxon>Clostridia</taxon>
        <taxon>Lachnospirales</taxon>
        <taxon>Lachnospiraceae</taxon>
        <taxon>Blautia</taxon>
    </lineage>
</organism>
<dbReference type="PANTHER" id="PTHR30061:SF50">
    <property type="entry name" value="MALTOSE_MALTODEXTRIN-BINDING PERIPLASMIC PROTEIN"/>
    <property type="match status" value="1"/>
</dbReference>
<dbReference type="GO" id="GO:0015768">
    <property type="term" value="P:maltose transport"/>
    <property type="evidence" value="ECO:0007669"/>
    <property type="project" value="TreeGrafter"/>
</dbReference>
<dbReference type="InterPro" id="IPR006059">
    <property type="entry name" value="SBP"/>
</dbReference>
<protein>
    <submittedName>
        <fullName evidence="6">ABC transporter substrate-binding protein</fullName>
    </submittedName>
</protein>
<dbReference type="RefSeq" id="WP_182557219.1">
    <property type="nucleotide sequence ID" value="NZ_CP039126.1"/>
</dbReference>
<accession>A0A7G5MWV0</accession>
<dbReference type="Gene3D" id="3.40.190.10">
    <property type="entry name" value="Periplasmic binding protein-like II"/>
    <property type="match status" value="1"/>
</dbReference>
<evidence type="ECO:0000256" key="1">
    <source>
        <dbReference type="ARBA" id="ARBA00008520"/>
    </source>
</evidence>
<dbReference type="PROSITE" id="PS51257">
    <property type="entry name" value="PROKAR_LIPOPROTEIN"/>
    <property type="match status" value="1"/>
</dbReference>
<feature type="signal peptide" evidence="5">
    <location>
        <begin position="1"/>
        <end position="20"/>
    </location>
</feature>
<evidence type="ECO:0000256" key="4">
    <source>
        <dbReference type="SAM" id="MobiDB-lite"/>
    </source>
</evidence>
<feature type="compositionally biased region" description="Acidic residues" evidence="4">
    <location>
        <begin position="44"/>
        <end position="58"/>
    </location>
</feature>
<dbReference type="Proteomes" id="UP000515789">
    <property type="component" value="Chromosome"/>
</dbReference>
<evidence type="ECO:0000256" key="2">
    <source>
        <dbReference type="ARBA" id="ARBA00022448"/>
    </source>
</evidence>
<reference evidence="6 7" key="1">
    <citation type="submission" date="2019-04" db="EMBL/GenBank/DDBJ databases">
        <authorList>
            <person name="Schori C."/>
            <person name="Ahrens C."/>
        </authorList>
    </citation>
    <scope>NUCLEOTIDE SEQUENCE [LARGE SCALE GENOMIC DNA]</scope>
    <source>
        <strain evidence="6 7">DSM 2950</strain>
    </source>
</reference>
<keyword evidence="2" id="KW-0813">Transport</keyword>
<evidence type="ECO:0000256" key="5">
    <source>
        <dbReference type="SAM" id="SignalP"/>
    </source>
</evidence>
<dbReference type="PANTHER" id="PTHR30061">
    <property type="entry name" value="MALTOSE-BINDING PERIPLASMIC PROTEIN"/>
    <property type="match status" value="1"/>
</dbReference>
<dbReference type="GO" id="GO:1901982">
    <property type="term" value="F:maltose binding"/>
    <property type="evidence" value="ECO:0007669"/>
    <property type="project" value="TreeGrafter"/>
</dbReference>
<comment type="similarity">
    <text evidence="1">Belongs to the bacterial solute-binding protein 1 family.</text>
</comment>
<feature type="chain" id="PRO_5039533635" evidence="5">
    <location>
        <begin position="21"/>
        <end position="463"/>
    </location>
</feature>
<dbReference type="AlphaFoldDB" id="A0A7G5MWV0"/>